<dbReference type="Pfam" id="PF04082">
    <property type="entry name" value="Fungal_trans"/>
    <property type="match status" value="1"/>
</dbReference>
<dbReference type="GO" id="GO:0006351">
    <property type="term" value="P:DNA-templated transcription"/>
    <property type="evidence" value="ECO:0007669"/>
    <property type="project" value="InterPro"/>
</dbReference>
<feature type="domain" description="Xylanolytic transcriptional activator regulatory" evidence="8">
    <location>
        <begin position="215"/>
        <end position="293"/>
    </location>
</feature>
<evidence type="ECO:0000313" key="10">
    <source>
        <dbReference type="Proteomes" id="UP000286045"/>
    </source>
</evidence>
<keyword evidence="5" id="KW-0804">Transcription</keyword>
<dbReference type="GO" id="GO:0003677">
    <property type="term" value="F:DNA binding"/>
    <property type="evidence" value="ECO:0007669"/>
    <property type="project" value="UniProtKB-KW"/>
</dbReference>
<name>A0A439D2S0_9PEZI</name>
<feature type="compositionally biased region" description="Basic and acidic residues" evidence="7">
    <location>
        <begin position="43"/>
        <end position="54"/>
    </location>
</feature>
<evidence type="ECO:0000256" key="6">
    <source>
        <dbReference type="ARBA" id="ARBA00023242"/>
    </source>
</evidence>
<dbReference type="EMBL" id="RYZI01000186">
    <property type="protein sequence ID" value="RWA08734.1"/>
    <property type="molecule type" value="Genomic_DNA"/>
</dbReference>
<evidence type="ECO:0000256" key="5">
    <source>
        <dbReference type="ARBA" id="ARBA00023163"/>
    </source>
</evidence>
<dbReference type="InterPro" id="IPR051615">
    <property type="entry name" value="Transcr_Regulatory_Elem"/>
</dbReference>
<reference evidence="9 10" key="1">
    <citation type="submission" date="2018-12" db="EMBL/GenBank/DDBJ databases">
        <title>Draft genome sequence of Xylaria grammica IHI A82.</title>
        <authorList>
            <person name="Buettner E."/>
            <person name="Kellner H."/>
        </authorList>
    </citation>
    <scope>NUCLEOTIDE SEQUENCE [LARGE SCALE GENOMIC DNA]</scope>
    <source>
        <strain evidence="9 10">IHI A82</strain>
    </source>
</reference>
<evidence type="ECO:0000256" key="4">
    <source>
        <dbReference type="ARBA" id="ARBA00023125"/>
    </source>
</evidence>
<keyword evidence="4" id="KW-0238">DNA-binding</keyword>
<proteinExistence type="predicted"/>
<gene>
    <name evidence="9" type="ORF">EKO27_g6361</name>
</gene>
<evidence type="ECO:0000256" key="2">
    <source>
        <dbReference type="ARBA" id="ARBA00022833"/>
    </source>
</evidence>
<evidence type="ECO:0000256" key="7">
    <source>
        <dbReference type="SAM" id="MobiDB-lite"/>
    </source>
</evidence>
<dbReference type="PANTHER" id="PTHR31313">
    <property type="entry name" value="TY1 ENHANCER ACTIVATOR"/>
    <property type="match status" value="1"/>
</dbReference>
<dbReference type="STRING" id="363999.A0A439D2S0"/>
<accession>A0A439D2S0</accession>
<comment type="caution">
    <text evidence="9">The sequence shown here is derived from an EMBL/GenBank/DDBJ whole genome shotgun (WGS) entry which is preliminary data.</text>
</comment>
<keyword evidence="10" id="KW-1185">Reference proteome</keyword>
<dbReference type="Proteomes" id="UP000286045">
    <property type="component" value="Unassembled WGS sequence"/>
</dbReference>
<dbReference type="CDD" id="cd12148">
    <property type="entry name" value="fungal_TF_MHR"/>
    <property type="match status" value="1"/>
</dbReference>
<evidence type="ECO:0000256" key="3">
    <source>
        <dbReference type="ARBA" id="ARBA00023015"/>
    </source>
</evidence>
<dbReference type="PANTHER" id="PTHR31313:SF81">
    <property type="entry name" value="TY1 ENHANCER ACTIVATOR"/>
    <property type="match status" value="1"/>
</dbReference>
<keyword evidence="2" id="KW-0862">Zinc</keyword>
<evidence type="ECO:0000256" key="1">
    <source>
        <dbReference type="ARBA" id="ARBA00022723"/>
    </source>
</evidence>
<protein>
    <recommendedName>
        <fullName evidence="8">Xylanolytic transcriptional activator regulatory domain-containing protein</fullName>
    </recommendedName>
</protein>
<dbReference type="AlphaFoldDB" id="A0A439D2S0"/>
<organism evidence="9 10">
    <name type="scientific">Xylaria grammica</name>
    <dbReference type="NCBI Taxonomy" id="363999"/>
    <lineage>
        <taxon>Eukaryota</taxon>
        <taxon>Fungi</taxon>
        <taxon>Dikarya</taxon>
        <taxon>Ascomycota</taxon>
        <taxon>Pezizomycotina</taxon>
        <taxon>Sordariomycetes</taxon>
        <taxon>Xylariomycetidae</taxon>
        <taxon>Xylariales</taxon>
        <taxon>Xylariaceae</taxon>
        <taxon>Xylaria</taxon>
    </lineage>
</organism>
<evidence type="ECO:0000313" key="9">
    <source>
        <dbReference type="EMBL" id="RWA08734.1"/>
    </source>
</evidence>
<keyword evidence="1" id="KW-0479">Metal-binding</keyword>
<keyword evidence="6" id="KW-0539">Nucleus</keyword>
<evidence type="ECO:0000259" key="8">
    <source>
        <dbReference type="SMART" id="SM00906"/>
    </source>
</evidence>
<keyword evidence="3" id="KW-0805">Transcription regulation</keyword>
<dbReference type="SMART" id="SM00906">
    <property type="entry name" value="Fungal_trans"/>
    <property type="match status" value="1"/>
</dbReference>
<sequence>MQALEARIASLETFIQTLASSDDQERQVMLDEVGSGSSTKPAAFDRQHEGERLSPARAGRLRKTRSGGSAHFYGGTSLYHSVSSPVVVDSTETASINMTETMIGQTLWNSYPIQFAPHDDVSQRLMAAFFNMCIYREFFLRDYDIGGGRHYSDLLLFAVCATGALATNEALLSEIFANQAQALLYPSLNHPDLTVLQALIILGQLGIGRGQASKGWLFCGMAFRLAHEMGLHLDPNNWQNTQEPDVEREVLRRVYWAAFVVDKQLSLFFGRPPALYPQVSDVRGTERIPYPPDWANLLDTYIAPGTSVTAFEDGPALVNLVIYRIELYRIVHSMITEIFENRRTNAGGTVVAATITRIHLSLTRWLAGLPSNLHWNQWTIGQLPQWVYHLHQLLQKPESSFDHDGIEICYESLGAMLRLIRSYGRFYSYKHLPLDFVQTLSTAAGTILMRRHLSNLPWGDAEISRSLDLITQAMEDIQDTWPCVKEILNSVLNARQTEAAVMPDVDPVMDFDFLAAQPPILSDVDGNEWPSFENMTTGSVLSGEVGFQLTS</sequence>
<dbReference type="GO" id="GO:0008270">
    <property type="term" value="F:zinc ion binding"/>
    <property type="evidence" value="ECO:0007669"/>
    <property type="project" value="InterPro"/>
</dbReference>
<dbReference type="InterPro" id="IPR007219">
    <property type="entry name" value="XnlR_reg_dom"/>
</dbReference>
<feature type="region of interest" description="Disordered" evidence="7">
    <location>
        <begin position="31"/>
        <end position="68"/>
    </location>
</feature>